<feature type="transmembrane region" description="Helical" evidence="6">
    <location>
        <begin position="668"/>
        <end position="691"/>
    </location>
</feature>
<dbReference type="InterPro" id="IPR002528">
    <property type="entry name" value="MATE_fam"/>
</dbReference>
<reference evidence="7" key="1">
    <citation type="journal article" date="2023" name="Mol. Ecol. Resour.">
        <title>Chromosome-level genome assembly of a triploid poplar Populus alba 'Berolinensis'.</title>
        <authorList>
            <person name="Chen S."/>
            <person name="Yu Y."/>
            <person name="Wang X."/>
            <person name="Wang S."/>
            <person name="Zhang T."/>
            <person name="Zhou Y."/>
            <person name="He R."/>
            <person name="Meng N."/>
            <person name="Wang Y."/>
            <person name="Liu W."/>
            <person name="Liu Z."/>
            <person name="Liu J."/>
            <person name="Guo Q."/>
            <person name="Huang H."/>
            <person name="Sederoff R.R."/>
            <person name="Wang G."/>
            <person name="Qu G."/>
            <person name="Chen S."/>
        </authorList>
    </citation>
    <scope>NUCLEOTIDE SEQUENCE</scope>
    <source>
        <strain evidence="7">SC-2020</strain>
    </source>
</reference>
<proteinExistence type="inferred from homology"/>
<evidence type="ECO:0000256" key="2">
    <source>
        <dbReference type="ARBA" id="ARBA00010199"/>
    </source>
</evidence>
<keyword evidence="5 6" id="KW-0472">Membrane</keyword>
<feature type="transmembrane region" description="Helical" evidence="6">
    <location>
        <begin position="522"/>
        <end position="546"/>
    </location>
</feature>
<feature type="transmembrane region" description="Helical" evidence="6">
    <location>
        <begin position="781"/>
        <end position="801"/>
    </location>
</feature>
<feature type="transmembrane region" description="Helical" evidence="6">
    <location>
        <begin position="566"/>
        <end position="585"/>
    </location>
</feature>
<protein>
    <recommendedName>
        <fullName evidence="6">Protein DETOXIFICATION</fullName>
    </recommendedName>
    <alternativeName>
        <fullName evidence="6">Multidrug and toxic compound extrusion protein</fullName>
    </alternativeName>
</protein>
<feature type="transmembrane region" description="Helical" evidence="6">
    <location>
        <begin position="421"/>
        <end position="442"/>
    </location>
</feature>
<sequence>METDPPRSDYELSCHDDETVGDELEQILTDTEAPYFKKIRSASWVELKLLFHLAAPAVIVYLLNNFVFMSTQIFCGHLGNLELAAVSLGNTGIQVFAFGLMLGMGSAVETLCGQAYGANRHEMLGIYLQRSTVLLMATGIPLMMIYIFSKPILILLGEPVNIASAAAVFVFGLIPQIFAYAANFPIQKFLQAQSIIAPSAYISLGALVVHVLLTWFAVFKWNWGLLGAGLVLSLSWWIIVVAQFVYIVTSKKCRKTWKGFSVKAFSGLWSFFKLSAASAVMLCLETWYFQILVLIAGLLENAEVALDSLSVCMPINVWVFMISAGFNAAASVRVSNELGAGHPKSASFSVIVVTSCSFIISVIAAIVVLIFRDSISYIFTEGEVVAKAASDLSPFLAVTIILNGVQPVLSGVAVGCGWQAFVAYVNVGCYYLIGIPLGYMYLATHTKSYNKECETQIMSSNSIENTVDDSSTGNDEIHQPMLLDKQPSQEPVISSELEDVLSDTSLSYFKRLQRATLIELKILFKLAGPAVVVYLLNNVISMSTQILCGHLGNLELAASSLGNNGIQIFAYGLMLGMGSAVETLCGQAYGAHKYEMLGIYLQRSTVLLMATGIPLMMIYIFSKSLLILLGESDTIASAAAVFVYGLIPQIFAYAANFPIQKFLQAQSIIFPSAYISAGVLVVHLLLSWIAIYKLGWGLLGASLVLSLSWWVLVGAQFAYVLASRNFKHTWKGFSLQAFSGLWEFFKLSIASAVMLCLETWYYQILVLIAGLLKDAEIALDSLTVCMTISGWVFMISVGFNAAASVRVSNELGAGHPKSASFAVVAVTLSSFIIALALAIVLLFLRHVISYAFTGGSTVADAVAELSPFLAISILLNGVQPVLSGVAVGCGWQAFVAYVNVGCYYFIGIPLGCVLGFKLDFGVKGIWSGMIGGTLIQTIILLWVTFRTDWNKEVEKATNRLNIWDNIKQPLLKD</sequence>
<dbReference type="GO" id="GO:1990961">
    <property type="term" value="P:xenobiotic detoxification by transmembrane export across the plasma membrane"/>
    <property type="evidence" value="ECO:0007669"/>
    <property type="project" value="InterPro"/>
</dbReference>
<dbReference type="Pfam" id="PF01554">
    <property type="entry name" value="MatE"/>
    <property type="match status" value="4"/>
</dbReference>
<gene>
    <name evidence="7" type="ORF">NC653_026809</name>
</gene>
<feature type="transmembrane region" description="Helical" evidence="6">
    <location>
        <begin position="162"/>
        <end position="183"/>
    </location>
</feature>
<dbReference type="EMBL" id="JAQIZT010000011">
    <property type="protein sequence ID" value="KAJ6978505.1"/>
    <property type="molecule type" value="Genomic_DNA"/>
</dbReference>
<feature type="transmembrane region" description="Helical" evidence="6">
    <location>
        <begin position="223"/>
        <end position="248"/>
    </location>
</feature>
<evidence type="ECO:0000256" key="4">
    <source>
        <dbReference type="ARBA" id="ARBA00022989"/>
    </source>
</evidence>
<dbReference type="Proteomes" id="UP001164929">
    <property type="component" value="Chromosome 11"/>
</dbReference>
<feature type="transmembrane region" description="Helical" evidence="6">
    <location>
        <begin position="260"/>
        <end position="281"/>
    </location>
</feature>
<feature type="transmembrane region" description="Helical" evidence="6">
    <location>
        <begin position="741"/>
        <end position="761"/>
    </location>
</feature>
<keyword evidence="3 6" id="KW-0812">Transmembrane</keyword>
<feature type="transmembrane region" description="Helical" evidence="6">
    <location>
        <begin position="606"/>
        <end position="629"/>
    </location>
</feature>
<comment type="subcellular location">
    <subcellularLocation>
        <location evidence="1">Membrane</location>
        <topology evidence="1">Multi-pass membrane protein</topology>
    </subcellularLocation>
</comment>
<feature type="transmembrane region" description="Helical" evidence="6">
    <location>
        <begin position="133"/>
        <end position="156"/>
    </location>
</feature>
<dbReference type="GO" id="GO:0042910">
    <property type="term" value="F:xenobiotic transmembrane transporter activity"/>
    <property type="evidence" value="ECO:0007669"/>
    <property type="project" value="InterPro"/>
</dbReference>
<feature type="transmembrane region" description="Helical" evidence="6">
    <location>
        <begin position="868"/>
        <end position="887"/>
    </location>
</feature>
<keyword evidence="4 6" id="KW-1133">Transmembrane helix</keyword>
<dbReference type="CDD" id="cd13132">
    <property type="entry name" value="MATE_eukaryotic"/>
    <property type="match status" value="2"/>
</dbReference>
<accession>A0AAD6M484</accession>
<dbReference type="GO" id="GO:0016020">
    <property type="term" value="C:membrane"/>
    <property type="evidence" value="ECO:0007669"/>
    <property type="project" value="UniProtKB-SubCell"/>
</dbReference>
<feature type="transmembrane region" description="Helical" evidence="6">
    <location>
        <begin position="392"/>
        <end position="415"/>
    </location>
</feature>
<evidence type="ECO:0000256" key="3">
    <source>
        <dbReference type="ARBA" id="ARBA00022692"/>
    </source>
</evidence>
<feature type="transmembrane region" description="Helical" evidence="6">
    <location>
        <begin position="635"/>
        <end position="656"/>
    </location>
</feature>
<evidence type="ECO:0000256" key="5">
    <source>
        <dbReference type="ARBA" id="ARBA00023136"/>
    </source>
</evidence>
<dbReference type="GO" id="GO:0015297">
    <property type="term" value="F:antiporter activity"/>
    <property type="evidence" value="ECO:0007669"/>
    <property type="project" value="InterPro"/>
</dbReference>
<evidence type="ECO:0000256" key="6">
    <source>
        <dbReference type="RuleBase" id="RU004914"/>
    </source>
</evidence>
<comment type="caution">
    <text evidence="7">The sequence shown here is derived from an EMBL/GenBank/DDBJ whole genome shotgun (WGS) entry which is preliminary data.</text>
</comment>
<evidence type="ECO:0000313" key="8">
    <source>
        <dbReference type="Proteomes" id="UP001164929"/>
    </source>
</evidence>
<feature type="transmembrane region" description="Helical" evidence="6">
    <location>
        <begin position="697"/>
        <end position="721"/>
    </location>
</feature>
<feature type="transmembrane region" description="Helical" evidence="6">
    <location>
        <begin position="93"/>
        <end position="112"/>
    </location>
</feature>
<feature type="transmembrane region" description="Helical" evidence="6">
    <location>
        <begin position="894"/>
        <end position="918"/>
    </location>
</feature>
<name>A0AAD6M484_9ROSI</name>
<dbReference type="PANTHER" id="PTHR11206">
    <property type="entry name" value="MULTIDRUG RESISTANCE PROTEIN"/>
    <property type="match status" value="1"/>
</dbReference>
<evidence type="ECO:0000313" key="7">
    <source>
        <dbReference type="EMBL" id="KAJ6978505.1"/>
    </source>
</evidence>
<dbReference type="NCBIfam" id="TIGR00797">
    <property type="entry name" value="matE"/>
    <property type="match status" value="2"/>
</dbReference>
<feature type="transmembrane region" description="Helical" evidence="6">
    <location>
        <begin position="49"/>
        <end position="73"/>
    </location>
</feature>
<comment type="similarity">
    <text evidence="2 6">Belongs to the multi antimicrobial extrusion (MATE) (TC 2.A.66.1) family.</text>
</comment>
<dbReference type="InterPro" id="IPR045069">
    <property type="entry name" value="MATE_euk"/>
</dbReference>
<evidence type="ECO:0000256" key="1">
    <source>
        <dbReference type="ARBA" id="ARBA00004141"/>
    </source>
</evidence>
<feature type="transmembrane region" description="Helical" evidence="6">
    <location>
        <begin position="195"/>
        <end position="217"/>
    </location>
</feature>
<keyword evidence="8" id="KW-1185">Reference proteome</keyword>
<organism evidence="7 8">
    <name type="scientific">Populus alba x Populus x berolinensis</name>
    <dbReference type="NCBI Taxonomy" id="444605"/>
    <lineage>
        <taxon>Eukaryota</taxon>
        <taxon>Viridiplantae</taxon>
        <taxon>Streptophyta</taxon>
        <taxon>Embryophyta</taxon>
        <taxon>Tracheophyta</taxon>
        <taxon>Spermatophyta</taxon>
        <taxon>Magnoliopsida</taxon>
        <taxon>eudicotyledons</taxon>
        <taxon>Gunneridae</taxon>
        <taxon>Pentapetalae</taxon>
        <taxon>rosids</taxon>
        <taxon>fabids</taxon>
        <taxon>Malpighiales</taxon>
        <taxon>Salicaceae</taxon>
        <taxon>Saliceae</taxon>
        <taxon>Populus</taxon>
    </lineage>
</organism>
<feature type="transmembrane region" description="Helical" evidence="6">
    <location>
        <begin position="924"/>
        <end position="945"/>
    </location>
</feature>
<feature type="transmembrane region" description="Helical" evidence="6">
    <location>
        <begin position="821"/>
        <end position="848"/>
    </location>
</feature>
<dbReference type="AlphaFoldDB" id="A0AAD6M484"/>
<feature type="transmembrane region" description="Helical" evidence="6">
    <location>
        <begin position="346"/>
        <end position="371"/>
    </location>
</feature>